<gene>
    <name evidence="1" type="ORF">ACFPYN_10515</name>
</gene>
<name>A0ABW1L9G8_9BACL</name>
<dbReference type="RefSeq" id="WP_377734036.1">
    <property type="nucleotide sequence ID" value="NZ_JBHSRI010000018.1"/>
</dbReference>
<dbReference type="Proteomes" id="UP001596170">
    <property type="component" value="Unassembled WGS sequence"/>
</dbReference>
<dbReference type="EMBL" id="JBHSRI010000018">
    <property type="protein sequence ID" value="MFC6039852.1"/>
    <property type="molecule type" value="Genomic_DNA"/>
</dbReference>
<comment type="caution">
    <text evidence="1">The sequence shown here is derived from an EMBL/GenBank/DDBJ whole genome shotgun (WGS) entry which is preliminary data.</text>
</comment>
<evidence type="ECO:0000313" key="1">
    <source>
        <dbReference type="EMBL" id="MFC6039852.1"/>
    </source>
</evidence>
<reference evidence="2" key="1">
    <citation type="journal article" date="2019" name="Int. J. Syst. Evol. Microbiol.">
        <title>The Global Catalogue of Microorganisms (GCM) 10K type strain sequencing project: providing services to taxonomists for standard genome sequencing and annotation.</title>
        <authorList>
            <consortium name="The Broad Institute Genomics Platform"/>
            <consortium name="The Broad Institute Genome Sequencing Center for Infectious Disease"/>
            <person name="Wu L."/>
            <person name="Ma J."/>
        </authorList>
    </citation>
    <scope>NUCLEOTIDE SEQUENCE [LARGE SCALE GENOMIC DNA]</scope>
    <source>
        <strain evidence="2">CCUG 54527</strain>
    </source>
</reference>
<proteinExistence type="predicted"/>
<dbReference type="Pfam" id="PF10924">
    <property type="entry name" value="DUF2711"/>
    <property type="match status" value="1"/>
</dbReference>
<sequence>MLEYIGLDDSPILSQIPNQFRSAAFLLHPFVHMPDGWEKRKRERPFQHIYPSDEEILNIGKPIPWNHISQQSGLTLHEVGIALHDHRDNRPDLTNQLLVCFDTDLYFPMEDKLSVFLLNDISKVLGSNGADFVLYSEPIDGRKGRLKIEEIKPEEVSDLTPSVIMLMDENLEFAFISEYDTYTTLFLTKDDNIAEIIRRMNWEAIICDNKTTPTWFLQKS</sequence>
<keyword evidence="2" id="KW-1185">Reference proteome</keyword>
<dbReference type="InterPro" id="IPR024250">
    <property type="entry name" value="DUF2711"/>
</dbReference>
<organism evidence="1 2">
    <name type="scientific">Paenisporosarcina macmurdoensis</name>
    <dbReference type="NCBI Taxonomy" id="212659"/>
    <lineage>
        <taxon>Bacteria</taxon>
        <taxon>Bacillati</taxon>
        <taxon>Bacillota</taxon>
        <taxon>Bacilli</taxon>
        <taxon>Bacillales</taxon>
        <taxon>Caryophanaceae</taxon>
        <taxon>Paenisporosarcina</taxon>
    </lineage>
</organism>
<accession>A0ABW1L9G8</accession>
<protein>
    <submittedName>
        <fullName evidence="1">DUF2711 family protein</fullName>
    </submittedName>
</protein>
<evidence type="ECO:0000313" key="2">
    <source>
        <dbReference type="Proteomes" id="UP001596170"/>
    </source>
</evidence>